<dbReference type="Gene3D" id="3.40.50.720">
    <property type="entry name" value="NAD(P)-binding Rossmann-like Domain"/>
    <property type="match status" value="1"/>
</dbReference>
<dbReference type="EMBL" id="JAJIRN010000006">
    <property type="protein sequence ID" value="MCV2369353.1"/>
    <property type="molecule type" value="Genomic_DNA"/>
</dbReference>
<dbReference type="CDD" id="cd08276">
    <property type="entry name" value="MDR7"/>
    <property type="match status" value="1"/>
</dbReference>
<dbReference type="Pfam" id="PF00107">
    <property type="entry name" value="ADH_zinc_N"/>
    <property type="match status" value="1"/>
</dbReference>
<sequence length="340" mass="35495">MTSSSRQFQLLNSGSALVLELKSVQIPTPSAGQVLLRMGAASLNYRDLLTQGDSASTKDGLVPLSDGAGTVIALGAGVARWKLGDRVMANFFPGWVDGAFNPTQLGNAFGGGTTDGMLAEHVIVDQSSLVAVPEGMSLEEASTLPCAALTAWHALFERGGIKAGDTVLVQGTGGVALFGLQLATAIGAKVIVTSSSDAKLARVKAMGAWQTINYRSHPDWEKVALDLTGGRGVDHILELGGPDTYDRSIAAIAPGGKIAQIGVLTGFASQPNILPLQFKNASINGICVGSVEQLKRLVQFMAQHQIRPVIDEQFAFESAPEAYAQLSAATHFGKLVVKIA</sequence>
<dbReference type="InterPro" id="IPR013149">
    <property type="entry name" value="ADH-like_C"/>
</dbReference>
<dbReference type="SUPFAM" id="SSF51735">
    <property type="entry name" value="NAD(P)-binding Rossmann-fold domains"/>
    <property type="match status" value="1"/>
</dbReference>
<dbReference type="InterPro" id="IPR011032">
    <property type="entry name" value="GroES-like_sf"/>
</dbReference>
<gene>
    <name evidence="2" type="ORF">LNV07_14815</name>
</gene>
<evidence type="ECO:0000259" key="1">
    <source>
        <dbReference type="SMART" id="SM00829"/>
    </source>
</evidence>
<name>A0ABT2YH30_9BURK</name>
<dbReference type="RefSeq" id="WP_263571938.1">
    <property type="nucleotide sequence ID" value="NZ_JAJIRN010000006.1"/>
</dbReference>
<dbReference type="Pfam" id="PF08240">
    <property type="entry name" value="ADH_N"/>
    <property type="match status" value="1"/>
</dbReference>
<dbReference type="InterPro" id="IPR013154">
    <property type="entry name" value="ADH-like_N"/>
</dbReference>
<proteinExistence type="predicted"/>
<dbReference type="SUPFAM" id="SSF50129">
    <property type="entry name" value="GroES-like"/>
    <property type="match status" value="1"/>
</dbReference>
<reference evidence="2 3" key="1">
    <citation type="submission" date="2021-11" db="EMBL/GenBank/DDBJ databases">
        <authorList>
            <person name="Liang Q."/>
            <person name="Mou H."/>
            <person name="Liu Z."/>
        </authorList>
    </citation>
    <scope>NUCLEOTIDE SEQUENCE [LARGE SCALE GENOMIC DNA]</scope>
    <source>
        <strain evidence="2 3">CHU3</strain>
    </source>
</reference>
<comment type="caution">
    <text evidence="2">The sequence shown here is derived from an EMBL/GenBank/DDBJ whole genome shotgun (WGS) entry which is preliminary data.</text>
</comment>
<protein>
    <submittedName>
        <fullName evidence="2">NAD(P)-dependent alcohol dehydrogenase</fullName>
    </submittedName>
</protein>
<evidence type="ECO:0000313" key="2">
    <source>
        <dbReference type="EMBL" id="MCV2369353.1"/>
    </source>
</evidence>
<organism evidence="2 3">
    <name type="scientific">Roseateles oligotrophus</name>
    <dbReference type="NCBI Taxonomy" id="1769250"/>
    <lineage>
        <taxon>Bacteria</taxon>
        <taxon>Pseudomonadati</taxon>
        <taxon>Pseudomonadota</taxon>
        <taxon>Betaproteobacteria</taxon>
        <taxon>Burkholderiales</taxon>
        <taxon>Sphaerotilaceae</taxon>
        <taxon>Roseateles</taxon>
    </lineage>
</organism>
<dbReference type="InterPro" id="IPR020843">
    <property type="entry name" value="ER"/>
</dbReference>
<accession>A0ABT2YH30</accession>
<dbReference type="InterPro" id="IPR052711">
    <property type="entry name" value="Zinc_ADH-like"/>
</dbReference>
<dbReference type="PANTHER" id="PTHR45033">
    <property type="match status" value="1"/>
</dbReference>
<dbReference type="Proteomes" id="UP001209701">
    <property type="component" value="Unassembled WGS sequence"/>
</dbReference>
<dbReference type="Gene3D" id="3.90.180.10">
    <property type="entry name" value="Medium-chain alcohol dehydrogenases, catalytic domain"/>
    <property type="match status" value="1"/>
</dbReference>
<keyword evidence="3" id="KW-1185">Reference proteome</keyword>
<dbReference type="PANTHER" id="PTHR45033:SF2">
    <property type="entry name" value="ZINC-TYPE ALCOHOL DEHYDROGENASE-LIKE PROTEIN C1773.06C"/>
    <property type="match status" value="1"/>
</dbReference>
<evidence type="ECO:0000313" key="3">
    <source>
        <dbReference type="Proteomes" id="UP001209701"/>
    </source>
</evidence>
<dbReference type="SMART" id="SM00829">
    <property type="entry name" value="PKS_ER"/>
    <property type="match status" value="1"/>
</dbReference>
<dbReference type="InterPro" id="IPR036291">
    <property type="entry name" value="NAD(P)-bd_dom_sf"/>
</dbReference>
<feature type="domain" description="Enoyl reductase (ER)" evidence="1">
    <location>
        <begin position="14"/>
        <end position="337"/>
    </location>
</feature>